<organism evidence="2 4">
    <name type="scientific">Didymodactylos carnosus</name>
    <dbReference type="NCBI Taxonomy" id="1234261"/>
    <lineage>
        <taxon>Eukaryota</taxon>
        <taxon>Metazoa</taxon>
        <taxon>Spiralia</taxon>
        <taxon>Gnathifera</taxon>
        <taxon>Rotifera</taxon>
        <taxon>Eurotatoria</taxon>
        <taxon>Bdelloidea</taxon>
        <taxon>Philodinida</taxon>
        <taxon>Philodinidae</taxon>
        <taxon>Didymodactylos</taxon>
    </lineage>
</organism>
<name>A0A813VPN4_9BILA</name>
<evidence type="ECO:0000313" key="4">
    <source>
        <dbReference type="Proteomes" id="UP000663829"/>
    </source>
</evidence>
<sequence length="301" mass="34428">MFRTSKPSLSRGCDEGSDIPLESLYRGSEVPFSEGSSPRRRPIESIFPSTQSTPRTTGWVSPSKSTASQTPVKGAAKPTKSSQITPKLVTKLHKGKPIVFDKSPTRIISYQSPINSIREQNQLRDITLTTLYENDDLEQVNGLLYFLRKLGQGKRRSDNKEGTKQVFNKKCETTKDVYVNYVYEYDIQNQVMNSSLRDPNSETIKRINTFFADAFAEECYKRNLVQYVIDDARLVRILDVSKLYKNEPTLRFYASINCSKNLIPLISRIFEVVFEKLQNDLLSKSNKKMSWGDLDLIPIKK</sequence>
<accession>A0A813VPN4</accession>
<dbReference type="AlphaFoldDB" id="A0A813VPN4"/>
<dbReference type="Proteomes" id="UP000681722">
    <property type="component" value="Unassembled WGS sequence"/>
</dbReference>
<dbReference type="EMBL" id="CAJNOQ010000817">
    <property type="protein sequence ID" value="CAF0841666.1"/>
    <property type="molecule type" value="Genomic_DNA"/>
</dbReference>
<evidence type="ECO:0000313" key="3">
    <source>
        <dbReference type="EMBL" id="CAF3629031.1"/>
    </source>
</evidence>
<reference evidence="2" key="1">
    <citation type="submission" date="2021-02" db="EMBL/GenBank/DDBJ databases">
        <authorList>
            <person name="Nowell W R."/>
        </authorList>
    </citation>
    <scope>NUCLEOTIDE SEQUENCE</scope>
</reference>
<dbReference type="EMBL" id="CAJOBC010000817">
    <property type="protein sequence ID" value="CAF3629031.1"/>
    <property type="molecule type" value="Genomic_DNA"/>
</dbReference>
<comment type="caution">
    <text evidence="2">The sequence shown here is derived from an EMBL/GenBank/DDBJ whole genome shotgun (WGS) entry which is preliminary data.</text>
</comment>
<evidence type="ECO:0000256" key="1">
    <source>
        <dbReference type="SAM" id="MobiDB-lite"/>
    </source>
</evidence>
<feature type="compositionally biased region" description="Polar residues" evidence="1">
    <location>
        <begin position="47"/>
        <end position="71"/>
    </location>
</feature>
<dbReference type="Proteomes" id="UP000663829">
    <property type="component" value="Unassembled WGS sequence"/>
</dbReference>
<keyword evidence="4" id="KW-1185">Reference proteome</keyword>
<proteinExistence type="predicted"/>
<evidence type="ECO:0000313" key="2">
    <source>
        <dbReference type="EMBL" id="CAF0841666.1"/>
    </source>
</evidence>
<feature type="region of interest" description="Disordered" evidence="1">
    <location>
        <begin position="1"/>
        <end position="82"/>
    </location>
</feature>
<gene>
    <name evidence="2" type="ORF">GPM918_LOCUS5597</name>
    <name evidence="3" type="ORF">SRO942_LOCUS5597</name>
</gene>
<dbReference type="OrthoDB" id="10069266at2759"/>
<protein>
    <submittedName>
        <fullName evidence="2">Uncharacterized protein</fullName>
    </submittedName>
</protein>